<evidence type="ECO:0000256" key="1">
    <source>
        <dbReference type="ARBA" id="ARBA00001541"/>
    </source>
</evidence>
<sequence length="287" mass="33657">MQLVSKGLEHDQSFRTTMSSKVFRKLSEFINAYCGIKMPPEKKILLESRLNKRLRHLNMKSYEEYCDFLFSETGKRQELIHMIDVVTTNKTDFFREAMHFDFIRDHIFPQYKETKINKISIWSAGCSTGEEVYTTCMVLEELREYWPGIDYSVTGSDICSQVLEKAALAVYPEERTMIIPLAIKRKYFLKSKSTTDKTVRIIPELRGKTNFIRLNFMDESFDLPNNFDIIFCRNVLIYFDNRTQENVIKKLCAKLKIGGFLFIGHSESLTNMDLPLIQVKPTVFRKI</sequence>
<dbReference type="InterPro" id="IPR050903">
    <property type="entry name" value="Bact_Chemotaxis_MeTrfase"/>
</dbReference>
<evidence type="ECO:0000256" key="5">
    <source>
        <dbReference type="ARBA" id="ARBA00022691"/>
    </source>
</evidence>
<accession>A0A098LKW9</accession>
<evidence type="ECO:0000256" key="3">
    <source>
        <dbReference type="ARBA" id="ARBA00022603"/>
    </source>
</evidence>
<reference evidence="7 8" key="1">
    <citation type="submission" date="2014-09" db="EMBL/GenBank/DDBJ databases">
        <title>Sporocytophaga myxococcoides PG-01 genome sequencing.</title>
        <authorList>
            <person name="Liu L."/>
            <person name="Gao P.J."/>
            <person name="Chen G.J."/>
            <person name="Wang L.S."/>
        </authorList>
    </citation>
    <scope>NUCLEOTIDE SEQUENCE [LARGE SCALE GENOMIC DNA]</scope>
    <source>
        <strain evidence="7 8">PG-01</strain>
    </source>
</reference>
<dbReference type="RefSeq" id="WP_045469521.1">
    <property type="nucleotide sequence ID" value="NZ_BBLT01000015.1"/>
</dbReference>
<evidence type="ECO:0000313" key="8">
    <source>
        <dbReference type="Proteomes" id="UP000030185"/>
    </source>
</evidence>
<keyword evidence="4" id="KW-0808">Transferase</keyword>
<dbReference type="Proteomes" id="UP000030185">
    <property type="component" value="Unassembled WGS sequence"/>
</dbReference>
<dbReference type="EC" id="2.1.1.80" evidence="2"/>
<dbReference type="Pfam" id="PF03705">
    <property type="entry name" value="CheR_N"/>
    <property type="match status" value="1"/>
</dbReference>
<dbReference type="InterPro" id="IPR000780">
    <property type="entry name" value="CheR_MeTrfase"/>
</dbReference>
<comment type="catalytic activity">
    <reaction evidence="1">
        <text>L-glutamyl-[protein] + S-adenosyl-L-methionine = [protein]-L-glutamate 5-O-methyl ester + S-adenosyl-L-homocysteine</text>
        <dbReference type="Rhea" id="RHEA:24452"/>
        <dbReference type="Rhea" id="RHEA-COMP:10208"/>
        <dbReference type="Rhea" id="RHEA-COMP:10311"/>
        <dbReference type="ChEBI" id="CHEBI:29973"/>
        <dbReference type="ChEBI" id="CHEBI:57856"/>
        <dbReference type="ChEBI" id="CHEBI:59789"/>
        <dbReference type="ChEBI" id="CHEBI:82795"/>
        <dbReference type="EC" id="2.1.1.80"/>
    </reaction>
</comment>
<proteinExistence type="predicted"/>
<evidence type="ECO:0000256" key="4">
    <source>
        <dbReference type="ARBA" id="ARBA00022679"/>
    </source>
</evidence>
<dbReference type="STRING" id="153721.MYP_4871"/>
<dbReference type="PANTHER" id="PTHR24422">
    <property type="entry name" value="CHEMOTAXIS PROTEIN METHYLTRANSFERASE"/>
    <property type="match status" value="1"/>
</dbReference>
<feature type="domain" description="CheR-type methyltransferase" evidence="6">
    <location>
        <begin position="11"/>
        <end position="287"/>
    </location>
</feature>
<dbReference type="AlphaFoldDB" id="A0A098LKW9"/>
<dbReference type="OrthoDB" id="9816309at2"/>
<name>A0A098LKW9_9BACT</name>
<dbReference type="GO" id="GO:0032259">
    <property type="term" value="P:methylation"/>
    <property type="evidence" value="ECO:0007669"/>
    <property type="project" value="UniProtKB-KW"/>
</dbReference>
<dbReference type="PRINTS" id="PR00996">
    <property type="entry name" value="CHERMTFRASE"/>
</dbReference>
<dbReference type="InterPro" id="IPR026024">
    <property type="entry name" value="Chemotaxis_MeTrfase_CheR"/>
</dbReference>
<dbReference type="eggNOG" id="COG1352">
    <property type="taxonomic scope" value="Bacteria"/>
</dbReference>
<evidence type="ECO:0000313" key="7">
    <source>
        <dbReference type="EMBL" id="GAL87641.1"/>
    </source>
</evidence>
<gene>
    <name evidence="7" type="ORF">MYP_4871</name>
</gene>
<dbReference type="PIRSF" id="PIRSF000410">
    <property type="entry name" value="CheR"/>
    <property type="match status" value="1"/>
</dbReference>
<protein>
    <recommendedName>
        <fullName evidence="2">protein-glutamate O-methyltransferase</fullName>
        <ecNumber evidence="2">2.1.1.80</ecNumber>
    </recommendedName>
</protein>
<keyword evidence="8" id="KW-1185">Reference proteome</keyword>
<evidence type="ECO:0000259" key="6">
    <source>
        <dbReference type="PROSITE" id="PS50123"/>
    </source>
</evidence>
<dbReference type="SUPFAM" id="SSF47757">
    <property type="entry name" value="Chemotaxis receptor methyltransferase CheR, N-terminal domain"/>
    <property type="match status" value="1"/>
</dbReference>
<dbReference type="GO" id="GO:0008983">
    <property type="term" value="F:protein-glutamate O-methyltransferase activity"/>
    <property type="evidence" value="ECO:0007669"/>
    <property type="project" value="UniProtKB-EC"/>
</dbReference>
<keyword evidence="3" id="KW-0489">Methyltransferase</keyword>
<evidence type="ECO:0000256" key="2">
    <source>
        <dbReference type="ARBA" id="ARBA00012534"/>
    </source>
</evidence>
<dbReference type="InterPro" id="IPR036804">
    <property type="entry name" value="CheR_N_sf"/>
</dbReference>
<comment type="caution">
    <text evidence="7">The sequence shown here is derived from an EMBL/GenBank/DDBJ whole genome shotgun (WGS) entry which is preliminary data.</text>
</comment>
<dbReference type="InterPro" id="IPR022641">
    <property type="entry name" value="CheR_N"/>
</dbReference>
<dbReference type="EMBL" id="BBLT01000015">
    <property type="protein sequence ID" value="GAL87641.1"/>
    <property type="molecule type" value="Genomic_DNA"/>
</dbReference>
<dbReference type="Gene3D" id="1.10.155.10">
    <property type="entry name" value="Chemotaxis receptor methyltransferase CheR, N-terminal domain"/>
    <property type="match status" value="1"/>
</dbReference>
<organism evidence="7 8">
    <name type="scientific">Sporocytophaga myxococcoides</name>
    <dbReference type="NCBI Taxonomy" id="153721"/>
    <lineage>
        <taxon>Bacteria</taxon>
        <taxon>Pseudomonadati</taxon>
        <taxon>Bacteroidota</taxon>
        <taxon>Cytophagia</taxon>
        <taxon>Cytophagales</taxon>
        <taxon>Cytophagaceae</taxon>
        <taxon>Sporocytophaga</taxon>
    </lineage>
</organism>
<dbReference type="SUPFAM" id="SSF53335">
    <property type="entry name" value="S-adenosyl-L-methionine-dependent methyltransferases"/>
    <property type="match status" value="1"/>
</dbReference>
<dbReference type="SMART" id="SM00138">
    <property type="entry name" value="MeTrc"/>
    <property type="match status" value="1"/>
</dbReference>
<dbReference type="InterPro" id="IPR022642">
    <property type="entry name" value="CheR_C"/>
</dbReference>
<keyword evidence="5" id="KW-0949">S-adenosyl-L-methionine</keyword>
<dbReference type="PROSITE" id="PS50123">
    <property type="entry name" value="CHER"/>
    <property type="match status" value="1"/>
</dbReference>
<dbReference type="Gene3D" id="3.40.50.150">
    <property type="entry name" value="Vaccinia Virus protein VP39"/>
    <property type="match status" value="1"/>
</dbReference>
<dbReference type="PANTHER" id="PTHR24422:SF26">
    <property type="entry name" value="CHEMOTAXIS PROTEIN METHYLTRANSFERASE"/>
    <property type="match status" value="1"/>
</dbReference>
<dbReference type="Pfam" id="PF01739">
    <property type="entry name" value="CheR"/>
    <property type="match status" value="1"/>
</dbReference>
<dbReference type="InterPro" id="IPR029063">
    <property type="entry name" value="SAM-dependent_MTases_sf"/>
</dbReference>